<dbReference type="InterPro" id="IPR001005">
    <property type="entry name" value="SANT/Myb"/>
</dbReference>
<evidence type="ECO:0000259" key="7">
    <source>
        <dbReference type="PROSITE" id="PS51294"/>
    </source>
</evidence>
<evidence type="ECO:0000256" key="6">
    <source>
        <dbReference type="SAM" id="MobiDB-lite"/>
    </source>
</evidence>
<evidence type="ECO:0000256" key="5">
    <source>
        <dbReference type="ARBA" id="ARBA00023242"/>
    </source>
</evidence>
<dbReference type="Gramene" id="PRQ40412">
    <property type="protein sequence ID" value="PRQ40412"/>
    <property type="gene ID" value="RchiOBHm_Chr4g0435701"/>
</dbReference>
<evidence type="ECO:0000256" key="2">
    <source>
        <dbReference type="ARBA" id="ARBA00023015"/>
    </source>
</evidence>
<dbReference type="EMBL" id="PDCK01000042">
    <property type="protein sequence ID" value="PRQ40412.1"/>
    <property type="molecule type" value="Genomic_DNA"/>
</dbReference>
<dbReference type="OrthoDB" id="1908613at2759"/>
<evidence type="ECO:0000256" key="3">
    <source>
        <dbReference type="ARBA" id="ARBA00023125"/>
    </source>
</evidence>
<keyword evidence="5" id="KW-0539">Nucleus</keyword>
<keyword evidence="3" id="KW-0238">DNA-binding</keyword>
<dbReference type="FunFam" id="1.10.10.60:FF:000002">
    <property type="entry name" value="Myb family transcription factor"/>
    <property type="match status" value="1"/>
</dbReference>
<dbReference type="PANTHER" id="PTHR31003">
    <property type="entry name" value="MYB FAMILY TRANSCRIPTION FACTOR"/>
    <property type="match status" value="1"/>
</dbReference>
<organism evidence="8 9">
    <name type="scientific">Rosa chinensis</name>
    <name type="common">China rose</name>
    <dbReference type="NCBI Taxonomy" id="74649"/>
    <lineage>
        <taxon>Eukaryota</taxon>
        <taxon>Viridiplantae</taxon>
        <taxon>Streptophyta</taxon>
        <taxon>Embryophyta</taxon>
        <taxon>Tracheophyta</taxon>
        <taxon>Spermatophyta</taxon>
        <taxon>Magnoliopsida</taxon>
        <taxon>eudicotyledons</taxon>
        <taxon>Gunneridae</taxon>
        <taxon>Pentapetalae</taxon>
        <taxon>rosids</taxon>
        <taxon>fabids</taxon>
        <taxon>Rosales</taxon>
        <taxon>Rosaceae</taxon>
        <taxon>Rosoideae</taxon>
        <taxon>Rosoideae incertae sedis</taxon>
        <taxon>Rosa</taxon>
    </lineage>
</organism>
<keyword evidence="2" id="KW-0805">Transcription regulation</keyword>
<evidence type="ECO:0000256" key="4">
    <source>
        <dbReference type="ARBA" id="ARBA00023163"/>
    </source>
</evidence>
<dbReference type="GO" id="GO:0003677">
    <property type="term" value="F:DNA binding"/>
    <property type="evidence" value="ECO:0007669"/>
    <property type="project" value="UniProtKB-KW"/>
</dbReference>
<dbReference type="InterPro" id="IPR044787">
    <property type="entry name" value="HHO5-like"/>
</dbReference>
<feature type="compositionally biased region" description="Low complexity" evidence="6">
    <location>
        <begin position="373"/>
        <end position="387"/>
    </location>
</feature>
<dbReference type="PANTHER" id="PTHR31003:SF16">
    <property type="entry name" value="TRANSCRIPTION FACTOR HHO2"/>
    <property type="match status" value="1"/>
</dbReference>
<dbReference type="Pfam" id="PF00249">
    <property type="entry name" value="Myb_DNA-binding"/>
    <property type="match status" value="1"/>
</dbReference>
<dbReference type="Pfam" id="PF26575">
    <property type="entry name" value="HHO5_N"/>
    <property type="match status" value="1"/>
</dbReference>
<feature type="region of interest" description="Disordered" evidence="6">
    <location>
        <begin position="88"/>
        <end position="121"/>
    </location>
</feature>
<dbReference type="AlphaFoldDB" id="A0A2P6R1V1"/>
<dbReference type="STRING" id="74649.A0A2P6R1V1"/>
<feature type="compositionally biased region" description="Basic and acidic residues" evidence="6">
    <location>
        <begin position="101"/>
        <end position="121"/>
    </location>
</feature>
<dbReference type="InterPro" id="IPR006447">
    <property type="entry name" value="Myb_dom_plants"/>
</dbReference>
<dbReference type="Proteomes" id="UP000238479">
    <property type="component" value="Chromosome 4"/>
</dbReference>
<dbReference type="Gene3D" id="1.10.10.60">
    <property type="entry name" value="Homeodomain-like"/>
    <property type="match status" value="1"/>
</dbReference>
<evidence type="ECO:0000256" key="1">
    <source>
        <dbReference type="ARBA" id="ARBA00004123"/>
    </source>
</evidence>
<comment type="caution">
    <text evidence="8">The sequence shown here is derived from an EMBL/GenBank/DDBJ whole genome shotgun (WGS) entry which is preliminary data.</text>
</comment>
<sequence length="393" mass="43124">MLIESTEEMQGSKMSLYVKALEEERQKIQVFQRELPLCLELVTQAIERCKQELSDNSIEYRHGQSECSEQTSSEGHVFEEFIPLKRSSCSDSDNDEELEESDHQQIKIDDKDKSNSGDKKKSDWLRSVQLWNTTPDLPRKEELPRKALVVEVKRNGGAFQPFQREKGIGKTNGAVAKSPASAPATSSTADTVSGGSGGGNSKKEDKEGQRKQRRNWSPELHRRFLHALQQLGGSHTATPKQIRELMKVDGLTNDEVKSHLQKYRLHTRRPTPTIHNNNNNNNSNAQAPQFVVVGGIWVPPQDYNAAVAAANTASGEAARVVAAANGIYAPVASTPSTVTQVSPSAMHRPRPKKPEPSSHSEERASHSGEGRGHSNSTATSPSSTHTPASPPVC</sequence>
<dbReference type="GO" id="GO:0005634">
    <property type="term" value="C:nucleus"/>
    <property type="evidence" value="ECO:0007669"/>
    <property type="project" value="UniProtKB-SubCell"/>
</dbReference>
<dbReference type="InterPro" id="IPR009057">
    <property type="entry name" value="Homeodomain-like_sf"/>
</dbReference>
<feature type="compositionally biased region" description="Low complexity" evidence="6">
    <location>
        <begin position="174"/>
        <end position="193"/>
    </location>
</feature>
<evidence type="ECO:0000313" key="8">
    <source>
        <dbReference type="EMBL" id="PRQ40412.1"/>
    </source>
</evidence>
<dbReference type="InterPro" id="IPR017930">
    <property type="entry name" value="Myb_dom"/>
</dbReference>
<feature type="compositionally biased region" description="Low complexity" evidence="6">
    <location>
        <begin position="335"/>
        <end position="345"/>
    </location>
</feature>
<dbReference type="PROSITE" id="PS51294">
    <property type="entry name" value="HTH_MYB"/>
    <property type="match status" value="1"/>
</dbReference>
<comment type="subcellular location">
    <subcellularLocation>
        <location evidence="1">Nucleus</location>
    </subcellularLocation>
</comment>
<dbReference type="OMA" id="WVPPQDY"/>
<reference evidence="8 9" key="1">
    <citation type="journal article" date="2018" name="Nat. Genet.">
        <title>The Rosa genome provides new insights in the design of modern roses.</title>
        <authorList>
            <person name="Bendahmane M."/>
        </authorList>
    </citation>
    <scope>NUCLEOTIDE SEQUENCE [LARGE SCALE GENOMIC DNA]</scope>
    <source>
        <strain evidence="9">cv. Old Blush</strain>
    </source>
</reference>
<proteinExistence type="predicted"/>
<dbReference type="NCBIfam" id="TIGR01557">
    <property type="entry name" value="myb_SHAQKYF"/>
    <property type="match status" value="1"/>
</dbReference>
<protein>
    <submittedName>
        <fullName evidence="8">Putative transcription factor MYB-HB-like family</fullName>
    </submittedName>
</protein>
<keyword evidence="4" id="KW-0804">Transcription</keyword>
<dbReference type="SUPFAM" id="SSF46689">
    <property type="entry name" value="Homeodomain-like"/>
    <property type="match status" value="1"/>
</dbReference>
<feature type="compositionally biased region" description="Basic and acidic residues" evidence="6">
    <location>
        <begin position="201"/>
        <end position="210"/>
    </location>
</feature>
<dbReference type="GO" id="GO:0003700">
    <property type="term" value="F:DNA-binding transcription factor activity"/>
    <property type="evidence" value="ECO:0007669"/>
    <property type="project" value="InterPro"/>
</dbReference>
<evidence type="ECO:0000313" key="9">
    <source>
        <dbReference type="Proteomes" id="UP000238479"/>
    </source>
</evidence>
<gene>
    <name evidence="8" type="ORF">RchiOBHm_Chr4g0435701</name>
</gene>
<feature type="compositionally biased region" description="Basic and acidic residues" evidence="6">
    <location>
        <begin position="352"/>
        <end position="372"/>
    </location>
</feature>
<feature type="domain" description="HTH myb-type" evidence="7">
    <location>
        <begin position="208"/>
        <end position="268"/>
    </location>
</feature>
<keyword evidence="9" id="KW-1185">Reference proteome</keyword>
<accession>A0A2P6R1V1</accession>
<feature type="region of interest" description="Disordered" evidence="6">
    <location>
        <begin position="335"/>
        <end position="393"/>
    </location>
</feature>
<name>A0A2P6R1V1_ROSCH</name>
<dbReference type="InterPro" id="IPR058673">
    <property type="entry name" value="HHO5-like_N"/>
</dbReference>
<feature type="region of interest" description="Disordered" evidence="6">
    <location>
        <begin position="161"/>
        <end position="219"/>
    </location>
</feature>